<reference evidence="2 3" key="1">
    <citation type="submission" date="2020-08" db="EMBL/GenBank/DDBJ databases">
        <title>Genome sequencing of Purple Non-Sulfur Bacteria from various extreme environments.</title>
        <authorList>
            <person name="Mayer M."/>
        </authorList>
    </citation>
    <scope>NUCLEOTIDE SEQUENCE [LARGE SCALE GENOMIC DNA]</scope>
    <source>
        <strain evidence="2 3">2761</strain>
    </source>
</reference>
<dbReference type="Pfam" id="PF13852">
    <property type="entry name" value="DUF4197"/>
    <property type="match status" value="1"/>
</dbReference>
<dbReference type="Proteomes" id="UP000587070">
    <property type="component" value="Unassembled WGS sequence"/>
</dbReference>
<dbReference type="EMBL" id="JACIGE010000012">
    <property type="protein sequence ID" value="MBB4248565.1"/>
    <property type="molecule type" value="Genomic_DNA"/>
</dbReference>
<dbReference type="AlphaFoldDB" id="A0A840G9M6"/>
<evidence type="ECO:0000313" key="2">
    <source>
        <dbReference type="EMBL" id="MBB4248565.1"/>
    </source>
</evidence>
<name>A0A840G9M6_RHOTE</name>
<feature type="signal peptide" evidence="1">
    <location>
        <begin position="1"/>
        <end position="32"/>
    </location>
</feature>
<organism evidence="2 3">
    <name type="scientific">Rhodocyclus tenuis</name>
    <name type="common">Rhodospirillum tenue</name>
    <dbReference type="NCBI Taxonomy" id="1066"/>
    <lineage>
        <taxon>Bacteria</taxon>
        <taxon>Pseudomonadati</taxon>
        <taxon>Pseudomonadota</taxon>
        <taxon>Betaproteobacteria</taxon>
        <taxon>Rhodocyclales</taxon>
        <taxon>Rhodocyclaceae</taxon>
        <taxon>Rhodocyclus</taxon>
    </lineage>
</organism>
<gene>
    <name evidence="2" type="ORF">GGD90_002964</name>
</gene>
<dbReference type="OrthoDB" id="5292580at2"/>
<dbReference type="RefSeq" id="WP_153114808.1">
    <property type="nucleotide sequence ID" value="NZ_JACIGE010000012.1"/>
</dbReference>
<sequence>MPRYSALLHRVAGACALVFALLGPIAVAPAQAVGLGDLTSKESASGLKEALSRGAELAVGQLGKRDGFLGDSRVKIPLPDGLRQVEGGMRAFGMGKQADELVETMNRAAESAVSEAKPILLNAVKSMSFDDAKGILAGGDDAATQYFRRTTASPIGTKFLPIVKKATARLKLAEQYDRYAGKAARFGLVDEKDANLDAYVTRKALDGLYLMIAEQEKAIRKDPVGTGSNLLSKVFGAVGN</sequence>
<evidence type="ECO:0000313" key="3">
    <source>
        <dbReference type="Proteomes" id="UP000587070"/>
    </source>
</evidence>
<feature type="chain" id="PRO_5032560108" description="DUF4197 family protein" evidence="1">
    <location>
        <begin position="33"/>
        <end position="240"/>
    </location>
</feature>
<dbReference type="InterPro" id="IPR025245">
    <property type="entry name" value="DUF4197"/>
</dbReference>
<proteinExistence type="predicted"/>
<evidence type="ECO:0000256" key="1">
    <source>
        <dbReference type="SAM" id="SignalP"/>
    </source>
</evidence>
<evidence type="ECO:0008006" key="4">
    <source>
        <dbReference type="Google" id="ProtNLM"/>
    </source>
</evidence>
<protein>
    <recommendedName>
        <fullName evidence="4">DUF4197 family protein</fullName>
    </recommendedName>
</protein>
<accession>A0A840G9M6</accession>
<comment type="caution">
    <text evidence="2">The sequence shown here is derived from an EMBL/GenBank/DDBJ whole genome shotgun (WGS) entry which is preliminary data.</text>
</comment>
<keyword evidence="1" id="KW-0732">Signal</keyword>
<keyword evidence="3" id="KW-1185">Reference proteome</keyword>